<evidence type="ECO:0000313" key="3">
    <source>
        <dbReference type="Proteomes" id="UP000000304"/>
    </source>
</evidence>
<accession>B4R7B5</accession>
<organism evidence="2 3">
    <name type="scientific">Drosophila simulans</name>
    <name type="common">Fruit fly</name>
    <dbReference type="NCBI Taxonomy" id="7240"/>
    <lineage>
        <taxon>Eukaryota</taxon>
        <taxon>Metazoa</taxon>
        <taxon>Ecdysozoa</taxon>
        <taxon>Arthropoda</taxon>
        <taxon>Hexapoda</taxon>
        <taxon>Insecta</taxon>
        <taxon>Pterygota</taxon>
        <taxon>Neoptera</taxon>
        <taxon>Endopterygota</taxon>
        <taxon>Diptera</taxon>
        <taxon>Brachycera</taxon>
        <taxon>Muscomorpha</taxon>
        <taxon>Ephydroidea</taxon>
        <taxon>Drosophilidae</taxon>
        <taxon>Drosophila</taxon>
        <taxon>Sophophora</taxon>
    </lineage>
</organism>
<dbReference type="EMBL" id="CM000366">
    <property type="protein sequence ID" value="EDX18356.1"/>
    <property type="molecule type" value="Genomic_DNA"/>
</dbReference>
<keyword evidence="3" id="KW-1185">Reference proteome</keyword>
<reference evidence="2 3" key="1">
    <citation type="journal article" date="2007" name="Nature">
        <title>Evolution of genes and genomes on the Drosophila phylogeny.</title>
        <authorList>
            <consortium name="Drosophila 12 Genomes Consortium"/>
            <person name="Clark A.G."/>
            <person name="Eisen M.B."/>
            <person name="Smith D.R."/>
            <person name="Bergman C.M."/>
            <person name="Oliver B."/>
            <person name="Markow T.A."/>
            <person name="Kaufman T.C."/>
            <person name="Kellis M."/>
            <person name="Gelbart W."/>
            <person name="Iyer V.N."/>
            <person name="Pollard D.A."/>
            <person name="Sackton T.B."/>
            <person name="Larracuente A.M."/>
            <person name="Singh N.D."/>
            <person name="Abad J.P."/>
            <person name="Abt D.N."/>
            <person name="Adryan B."/>
            <person name="Aguade M."/>
            <person name="Akashi H."/>
            <person name="Anderson W.W."/>
            <person name="Aquadro C.F."/>
            <person name="Ardell D.H."/>
            <person name="Arguello R."/>
            <person name="Artieri C.G."/>
            <person name="Barbash D.A."/>
            <person name="Barker D."/>
            <person name="Barsanti P."/>
            <person name="Batterham P."/>
            <person name="Batzoglou S."/>
            <person name="Begun D."/>
            <person name="Bhutkar A."/>
            <person name="Blanco E."/>
            <person name="Bosak S.A."/>
            <person name="Bradley R.K."/>
            <person name="Brand A.D."/>
            <person name="Brent M.R."/>
            <person name="Brooks A.N."/>
            <person name="Brown R.H."/>
            <person name="Butlin R.K."/>
            <person name="Caggese C."/>
            <person name="Calvi B.R."/>
            <person name="Bernardo de Carvalho A."/>
            <person name="Caspi A."/>
            <person name="Castrezana S."/>
            <person name="Celniker S.E."/>
            <person name="Chang J.L."/>
            <person name="Chapple C."/>
            <person name="Chatterji S."/>
            <person name="Chinwalla A."/>
            <person name="Civetta A."/>
            <person name="Clifton S.W."/>
            <person name="Comeron J.M."/>
            <person name="Costello J.C."/>
            <person name="Coyne J.A."/>
            <person name="Daub J."/>
            <person name="David R.G."/>
            <person name="Delcher A.L."/>
            <person name="Delehaunty K."/>
            <person name="Do C.B."/>
            <person name="Ebling H."/>
            <person name="Edwards K."/>
            <person name="Eickbush T."/>
            <person name="Evans J.D."/>
            <person name="Filipski A."/>
            <person name="Findeiss S."/>
            <person name="Freyhult E."/>
            <person name="Fulton L."/>
            <person name="Fulton R."/>
            <person name="Garcia A.C."/>
            <person name="Gardiner A."/>
            <person name="Garfield D.A."/>
            <person name="Garvin B.E."/>
            <person name="Gibson G."/>
            <person name="Gilbert D."/>
            <person name="Gnerre S."/>
            <person name="Godfrey J."/>
            <person name="Good R."/>
            <person name="Gotea V."/>
            <person name="Gravely B."/>
            <person name="Greenberg A.J."/>
            <person name="Griffiths-Jones S."/>
            <person name="Gross S."/>
            <person name="Guigo R."/>
            <person name="Gustafson E.A."/>
            <person name="Haerty W."/>
            <person name="Hahn M.W."/>
            <person name="Halligan D.L."/>
            <person name="Halpern A.L."/>
            <person name="Halter G.M."/>
            <person name="Han M.V."/>
            <person name="Heger A."/>
            <person name="Hillier L."/>
            <person name="Hinrichs A.S."/>
            <person name="Holmes I."/>
            <person name="Hoskins R.A."/>
            <person name="Hubisz M.J."/>
            <person name="Hultmark D."/>
            <person name="Huntley M.A."/>
            <person name="Jaffe D.B."/>
            <person name="Jagadeeshan S."/>
            <person name="Jeck W.R."/>
            <person name="Johnson J."/>
            <person name="Jones C.D."/>
            <person name="Jordan W.C."/>
            <person name="Karpen G.H."/>
            <person name="Kataoka E."/>
            <person name="Keightley P.D."/>
            <person name="Kheradpour P."/>
            <person name="Kirkness E.F."/>
            <person name="Koerich L.B."/>
            <person name="Kristiansen K."/>
            <person name="Kudrna D."/>
            <person name="Kulathinal R.J."/>
            <person name="Kumar S."/>
            <person name="Kwok R."/>
            <person name="Lander E."/>
            <person name="Langley C.H."/>
            <person name="Lapoint R."/>
            <person name="Lazzaro B.P."/>
            <person name="Lee S.J."/>
            <person name="Levesque L."/>
            <person name="Li R."/>
            <person name="Lin C.F."/>
            <person name="Lin M.F."/>
            <person name="Lindblad-Toh K."/>
            <person name="Llopart A."/>
            <person name="Long M."/>
            <person name="Low L."/>
            <person name="Lozovsky E."/>
            <person name="Lu J."/>
            <person name="Luo M."/>
            <person name="Machado C.A."/>
            <person name="Makalowski W."/>
            <person name="Marzo M."/>
            <person name="Matsuda M."/>
            <person name="Matzkin L."/>
            <person name="McAllister B."/>
            <person name="McBride C.S."/>
            <person name="McKernan B."/>
            <person name="McKernan K."/>
            <person name="Mendez-Lago M."/>
            <person name="Minx P."/>
            <person name="Mollenhauer M.U."/>
            <person name="Montooth K."/>
            <person name="Mount S.M."/>
            <person name="Mu X."/>
            <person name="Myers E."/>
            <person name="Negre B."/>
            <person name="Newfeld S."/>
            <person name="Nielsen R."/>
            <person name="Noor M.A."/>
            <person name="O'Grady P."/>
            <person name="Pachter L."/>
            <person name="Papaceit M."/>
            <person name="Parisi M.J."/>
            <person name="Parisi M."/>
            <person name="Parts L."/>
            <person name="Pedersen J.S."/>
            <person name="Pesole G."/>
            <person name="Phillippy A.M."/>
            <person name="Ponting C.P."/>
            <person name="Pop M."/>
            <person name="Porcelli D."/>
            <person name="Powell J.R."/>
            <person name="Prohaska S."/>
            <person name="Pruitt K."/>
            <person name="Puig M."/>
            <person name="Quesneville H."/>
            <person name="Ram K.R."/>
            <person name="Rand D."/>
            <person name="Rasmussen M.D."/>
            <person name="Reed L.K."/>
            <person name="Reenan R."/>
            <person name="Reily A."/>
            <person name="Remington K.A."/>
            <person name="Rieger T.T."/>
            <person name="Ritchie M.G."/>
            <person name="Robin C."/>
            <person name="Rogers Y.H."/>
            <person name="Rohde C."/>
            <person name="Rozas J."/>
            <person name="Rubenfield M.J."/>
            <person name="Ruiz A."/>
            <person name="Russo S."/>
            <person name="Salzberg S.L."/>
            <person name="Sanchez-Gracia A."/>
            <person name="Saranga D.J."/>
            <person name="Sato H."/>
            <person name="Schaeffer S.W."/>
            <person name="Schatz M.C."/>
            <person name="Schlenke T."/>
            <person name="Schwartz R."/>
            <person name="Segarra C."/>
            <person name="Singh R.S."/>
            <person name="Sirot L."/>
            <person name="Sirota M."/>
            <person name="Sisneros N.B."/>
            <person name="Smith C.D."/>
            <person name="Smith T.F."/>
            <person name="Spieth J."/>
            <person name="Stage D.E."/>
            <person name="Stark A."/>
            <person name="Stephan W."/>
            <person name="Strausberg R.L."/>
            <person name="Strempel S."/>
            <person name="Sturgill D."/>
            <person name="Sutton G."/>
            <person name="Sutton G.G."/>
            <person name="Tao W."/>
            <person name="Teichmann S."/>
            <person name="Tobari Y.N."/>
            <person name="Tomimura Y."/>
            <person name="Tsolas J.M."/>
            <person name="Valente V.L."/>
            <person name="Venter E."/>
            <person name="Venter J.C."/>
            <person name="Vicario S."/>
            <person name="Vieira F.G."/>
            <person name="Vilella A.J."/>
            <person name="Villasante A."/>
            <person name="Walenz B."/>
            <person name="Wang J."/>
            <person name="Wasserman M."/>
            <person name="Watts T."/>
            <person name="Wilson D."/>
            <person name="Wilson R.K."/>
            <person name="Wing R.A."/>
            <person name="Wolfner M.F."/>
            <person name="Wong A."/>
            <person name="Wong G.K."/>
            <person name="Wu C.I."/>
            <person name="Wu G."/>
            <person name="Yamamoto D."/>
            <person name="Yang H.P."/>
            <person name="Yang S.P."/>
            <person name="Yorke J.A."/>
            <person name="Yoshida K."/>
            <person name="Zdobnov E."/>
            <person name="Zhang P."/>
            <person name="Zhang Y."/>
            <person name="Zimin A.V."/>
            <person name="Baldwin J."/>
            <person name="Abdouelleil A."/>
            <person name="Abdulkadir J."/>
            <person name="Abebe A."/>
            <person name="Abera B."/>
            <person name="Abreu J."/>
            <person name="Acer S.C."/>
            <person name="Aftuck L."/>
            <person name="Alexander A."/>
            <person name="An P."/>
            <person name="Anderson E."/>
            <person name="Anderson S."/>
            <person name="Arachi H."/>
            <person name="Azer M."/>
            <person name="Bachantsang P."/>
            <person name="Barry A."/>
            <person name="Bayul T."/>
            <person name="Berlin A."/>
            <person name="Bessette D."/>
            <person name="Bloom T."/>
            <person name="Blye J."/>
            <person name="Boguslavskiy L."/>
            <person name="Bonnet C."/>
            <person name="Boukhgalter B."/>
            <person name="Bourzgui I."/>
            <person name="Brown A."/>
            <person name="Cahill P."/>
            <person name="Channer S."/>
            <person name="Cheshatsang Y."/>
            <person name="Chuda L."/>
            <person name="Citroen M."/>
            <person name="Collymore A."/>
            <person name="Cooke P."/>
            <person name="Costello M."/>
            <person name="D'Aco K."/>
            <person name="Daza R."/>
            <person name="De Haan G."/>
            <person name="DeGray S."/>
            <person name="DeMaso C."/>
            <person name="Dhargay N."/>
            <person name="Dooley K."/>
            <person name="Dooley E."/>
            <person name="Doricent M."/>
            <person name="Dorje P."/>
            <person name="Dorjee K."/>
            <person name="Dupes A."/>
            <person name="Elong R."/>
            <person name="Falk J."/>
            <person name="Farina A."/>
            <person name="Faro S."/>
            <person name="Ferguson D."/>
            <person name="Fisher S."/>
            <person name="Foley C.D."/>
            <person name="Franke A."/>
            <person name="Friedrich D."/>
            <person name="Gadbois L."/>
            <person name="Gearin G."/>
            <person name="Gearin C.R."/>
            <person name="Giannoukos G."/>
            <person name="Goode T."/>
            <person name="Graham J."/>
            <person name="Grandbois E."/>
            <person name="Grewal S."/>
            <person name="Gyaltsen K."/>
            <person name="Hafez N."/>
            <person name="Hagos B."/>
            <person name="Hall J."/>
            <person name="Henson C."/>
            <person name="Hollinger A."/>
            <person name="Honan T."/>
            <person name="Huard M.D."/>
            <person name="Hughes L."/>
            <person name="Hurhula B."/>
            <person name="Husby M.E."/>
            <person name="Kamat A."/>
            <person name="Kanga B."/>
            <person name="Kashin S."/>
            <person name="Khazanovich D."/>
            <person name="Kisner P."/>
            <person name="Lance K."/>
            <person name="Lara M."/>
            <person name="Lee W."/>
            <person name="Lennon N."/>
            <person name="Letendre F."/>
            <person name="LeVine R."/>
            <person name="Lipovsky A."/>
            <person name="Liu X."/>
            <person name="Liu J."/>
            <person name="Liu S."/>
            <person name="Lokyitsang T."/>
            <person name="Lokyitsang Y."/>
            <person name="Lubonja R."/>
            <person name="Lui A."/>
            <person name="MacDonald P."/>
            <person name="Magnisalis V."/>
            <person name="Maru K."/>
            <person name="Matthews C."/>
            <person name="McCusker W."/>
            <person name="McDonough S."/>
            <person name="Mehta T."/>
            <person name="Meldrim J."/>
            <person name="Meneus L."/>
            <person name="Mihai O."/>
            <person name="Mihalev A."/>
            <person name="Mihova T."/>
            <person name="Mittelman R."/>
            <person name="Mlenga V."/>
            <person name="Montmayeur A."/>
            <person name="Mulrain L."/>
            <person name="Navidi A."/>
            <person name="Naylor J."/>
            <person name="Negash T."/>
            <person name="Nguyen T."/>
            <person name="Nguyen N."/>
            <person name="Nicol R."/>
            <person name="Norbu C."/>
            <person name="Norbu N."/>
            <person name="Novod N."/>
            <person name="O'Neill B."/>
            <person name="Osman S."/>
            <person name="Markiewicz E."/>
            <person name="Oyono O.L."/>
            <person name="Patti C."/>
            <person name="Phunkhang P."/>
            <person name="Pierre F."/>
            <person name="Priest M."/>
            <person name="Raghuraman S."/>
            <person name="Rege F."/>
            <person name="Reyes R."/>
            <person name="Rise C."/>
            <person name="Rogov P."/>
            <person name="Ross K."/>
            <person name="Ryan E."/>
            <person name="Settipalli S."/>
            <person name="Shea T."/>
            <person name="Sherpa N."/>
            <person name="Shi L."/>
            <person name="Shih D."/>
            <person name="Sparrow T."/>
            <person name="Spaulding J."/>
            <person name="Stalker J."/>
            <person name="Stange-Thomann N."/>
            <person name="Stavropoulos S."/>
            <person name="Stone C."/>
            <person name="Strader C."/>
            <person name="Tesfaye S."/>
            <person name="Thomson T."/>
            <person name="Thoulutsang Y."/>
            <person name="Thoulutsang D."/>
            <person name="Topham K."/>
            <person name="Topping I."/>
            <person name="Tsamla T."/>
            <person name="Vassiliev H."/>
            <person name="Vo A."/>
            <person name="Wangchuk T."/>
            <person name="Wangdi T."/>
            <person name="Weiand M."/>
            <person name="Wilkinson J."/>
            <person name="Wilson A."/>
            <person name="Yadav S."/>
            <person name="Young G."/>
            <person name="Yu Q."/>
            <person name="Zembek L."/>
            <person name="Zhong D."/>
            <person name="Zimmer A."/>
            <person name="Zwirko Z."/>
            <person name="Jaffe D.B."/>
            <person name="Alvarez P."/>
            <person name="Brockman W."/>
            <person name="Butler J."/>
            <person name="Chin C."/>
            <person name="Gnerre S."/>
            <person name="Grabherr M."/>
            <person name="Kleber M."/>
            <person name="Mauceli E."/>
            <person name="MacCallum I."/>
        </authorList>
    </citation>
    <scope>NUCLEOTIDE SEQUENCE [LARGE SCALE GENOMIC DNA]</scope>
    <source>
        <strain evidence="3">white501</strain>
    </source>
</reference>
<dbReference type="AlphaFoldDB" id="B4R7B5"/>
<feature type="compositionally biased region" description="Polar residues" evidence="1">
    <location>
        <begin position="66"/>
        <end position="75"/>
    </location>
</feature>
<evidence type="ECO:0000256" key="1">
    <source>
        <dbReference type="SAM" id="MobiDB-lite"/>
    </source>
</evidence>
<evidence type="ECO:0000313" key="2">
    <source>
        <dbReference type="EMBL" id="EDX18356.1"/>
    </source>
</evidence>
<dbReference type="STRING" id="7240.B4R7B5"/>
<feature type="region of interest" description="Disordered" evidence="1">
    <location>
        <begin position="20"/>
        <end position="75"/>
    </location>
</feature>
<protein>
    <submittedName>
        <fullName evidence="2">GD17428</fullName>
    </submittedName>
</protein>
<gene>
    <name evidence="2" type="primary">Dsim\GD17428</name>
    <name evidence="2" type="ORF">Dsim_GD17428</name>
</gene>
<name>B4R7B5_DROSI</name>
<dbReference type="Proteomes" id="UP000000304">
    <property type="component" value="Chromosome X"/>
</dbReference>
<dbReference type="HOGENOM" id="CLU_2673767_0_0_1"/>
<sequence>MSVLQPYLEALHRCELQRQQKQQRSGAAAAGAADDDDDIVVSCSSGTAAAATESGTGRKTPENESPKNSNGIGLL</sequence>
<proteinExistence type="predicted"/>
<feature type="compositionally biased region" description="Low complexity" evidence="1">
    <location>
        <begin position="44"/>
        <end position="57"/>
    </location>
</feature>